<evidence type="ECO:0008006" key="13">
    <source>
        <dbReference type="Google" id="ProtNLM"/>
    </source>
</evidence>
<dbReference type="FunFam" id="1.10.630.10:FF:000126">
    <property type="entry name" value="Predicted protein"/>
    <property type="match status" value="1"/>
</dbReference>
<feature type="binding site" description="axial binding residue" evidence="8">
    <location>
        <position position="452"/>
    </location>
    <ligand>
        <name>heme</name>
        <dbReference type="ChEBI" id="CHEBI:30413"/>
    </ligand>
    <ligandPart>
        <name>Fe</name>
        <dbReference type="ChEBI" id="CHEBI:18248"/>
    </ligandPart>
</feature>
<dbReference type="PANTHER" id="PTHR47944">
    <property type="entry name" value="CYTOCHROME P450 98A9"/>
    <property type="match status" value="1"/>
</dbReference>
<dbReference type="EMBL" id="JBHFFA010000003">
    <property type="protein sequence ID" value="KAL2632661.1"/>
    <property type="molecule type" value="Genomic_DNA"/>
</dbReference>
<evidence type="ECO:0000313" key="12">
    <source>
        <dbReference type="Proteomes" id="UP001605036"/>
    </source>
</evidence>
<organism evidence="11 12">
    <name type="scientific">Riccia fluitans</name>
    <dbReference type="NCBI Taxonomy" id="41844"/>
    <lineage>
        <taxon>Eukaryota</taxon>
        <taxon>Viridiplantae</taxon>
        <taxon>Streptophyta</taxon>
        <taxon>Embryophyta</taxon>
        <taxon>Marchantiophyta</taxon>
        <taxon>Marchantiopsida</taxon>
        <taxon>Marchantiidae</taxon>
        <taxon>Marchantiales</taxon>
        <taxon>Ricciaceae</taxon>
        <taxon>Riccia</taxon>
    </lineage>
</organism>
<dbReference type="InterPro" id="IPR001128">
    <property type="entry name" value="Cyt_P450"/>
</dbReference>
<gene>
    <name evidence="11" type="ORF">R1flu_004140</name>
</gene>
<keyword evidence="10" id="KW-1133">Transmembrane helix</keyword>
<keyword evidence="7 9" id="KW-0503">Monooxygenase</keyword>
<dbReference type="PROSITE" id="PS00086">
    <property type="entry name" value="CYTOCHROME_P450"/>
    <property type="match status" value="1"/>
</dbReference>
<dbReference type="GO" id="GO:0016705">
    <property type="term" value="F:oxidoreductase activity, acting on paired donors, with incorporation or reduction of molecular oxygen"/>
    <property type="evidence" value="ECO:0007669"/>
    <property type="project" value="UniProtKB-ARBA"/>
</dbReference>
<dbReference type="Pfam" id="PF00067">
    <property type="entry name" value="p450"/>
    <property type="match status" value="1"/>
</dbReference>
<proteinExistence type="inferred from homology"/>
<dbReference type="SUPFAM" id="SSF48264">
    <property type="entry name" value="Cytochrome P450"/>
    <property type="match status" value="1"/>
</dbReference>
<dbReference type="PRINTS" id="PR00463">
    <property type="entry name" value="EP450I"/>
</dbReference>
<dbReference type="AlphaFoldDB" id="A0ABD1YPY9"/>
<evidence type="ECO:0000313" key="11">
    <source>
        <dbReference type="EMBL" id="KAL2632661.1"/>
    </source>
</evidence>
<evidence type="ECO:0000256" key="4">
    <source>
        <dbReference type="ARBA" id="ARBA00022723"/>
    </source>
</evidence>
<comment type="cofactor">
    <cofactor evidence="1 8">
        <name>heme</name>
        <dbReference type="ChEBI" id="CHEBI:30413"/>
    </cofactor>
</comment>
<keyword evidence="10" id="KW-0472">Membrane</keyword>
<dbReference type="CDD" id="cd20618">
    <property type="entry name" value="CYP71_clan"/>
    <property type="match status" value="1"/>
</dbReference>
<evidence type="ECO:0000256" key="8">
    <source>
        <dbReference type="PIRSR" id="PIRSR602401-1"/>
    </source>
</evidence>
<dbReference type="GO" id="GO:0004497">
    <property type="term" value="F:monooxygenase activity"/>
    <property type="evidence" value="ECO:0007669"/>
    <property type="project" value="UniProtKB-KW"/>
</dbReference>
<dbReference type="PANTHER" id="PTHR47944:SF4">
    <property type="entry name" value="OS09G0441700 PROTEIN"/>
    <property type="match status" value="1"/>
</dbReference>
<dbReference type="InterPro" id="IPR017972">
    <property type="entry name" value="Cyt_P450_CS"/>
</dbReference>
<evidence type="ECO:0000256" key="5">
    <source>
        <dbReference type="ARBA" id="ARBA00023002"/>
    </source>
</evidence>
<sequence length="524" mass="59059">MESGRETPRLKVKENWFRGVVIALVLVWTFQLISVIYRRRNRLKLPPGPPRWPVLGNLLSLGKMAHHDMANLSRKYGELMYLKLGVVNSVVVSSPEMAKEFYKVQDSVFSGRPRGFQSKVMFYDSQDLILSVGDHWRFIRKVAAVELFSPKRIKEFTDARREEIMITALQMLEKGKAGETVKADGVLLALSFNNITRLLFGKTYYGPKATGEPADSAEFQRLIMANNAAGFLVIGDFLPFLKFLDLGGTKAKMRMNAQAFDAFLSKRLNEHRMKGPSEQSGIAIVDALLQIQREDTALTDNTIKGLLLDMILAGAETVSDVKQWALTELMRHPEILQKVAVELDDVVGRDRLVEEADLVQLTYLQAVVKETFRLHPVLPFLVPHESLADTKVAGYDIPKGTRVFFNTYGMGRDPKIWEDPLTFNPDRFVNSPINVKGQCYELTPFGSGRRICVGLNYAMILIDFTLAQLLHMCELSLPHGMKPSDVDVEESFGEQITVPKLHPLEIMAKPRLPLNVYSEAGVIF</sequence>
<feature type="transmembrane region" description="Helical" evidence="10">
    <location>
        <begin position="16"/>
        <end position="37"/>
    </location>
</feature>
<comment type="similarity">
    <text evidence="2 9">Belongs to the cytochrome P450 family.</text>
</comment>
<keyword evidence="4 8" id="KW-0479">Metal-binding</keyword>
<name>A0ABD1YPY9_9MARC</name>
<evidence type="ECO:0000256" key="7">
    <source>
        <dbReference type="ARBA" id="ARBA00023033"/>
    </source>
</evidence>
<comment type="caution">
    <text evidence="11">The sequence shown here is derived from an EMBL/GenBank/DDBJ whole genome shotgun (WGS) entry which is preliminary data.</text>
</comment>
<dbReference type="InterPro" id="IPR036396">
    <property type="entry name" value="Cyt_P450_sf"/>
</dbReference>
<evidence type="ECO:0000256" key="3">
    <source>
        <dbReference type="ARBA" id="ARBA00022617"/>
    </source>
</evidence>
<evidence type="ECO:0000256" key="10">
    <source>
        <dbReference type="SAM" id="Phobius"/>
    </source>
</evidence>
<evidence type="ECO:0000256" key="2">
    <source>
        <dbReference type="ARBA" id="ARBA00010617"/>
    </source>
</evidence>
<accession>A0ABD1YPY9</accession>
<dbReference type="InterPro" id="IPR002401">
    <property type="entry name" value="Cyt_P450_E_grp-I"/>
</dbReference>
<evidence type="ECO:0000256" key="6">
    <source>
        <dbReference type="ARBA" id="ARBA00023004"/>
    </source>
</evidence>
<keyword evidence="5 9" id="KW-0560">Oxidoreductase</keyword>
<keyword evidence="3 8" id="KW-0349">Heme</keyword>
<protein>
    <recommendedName>
        <fullName evidence="13">Cytochrome P450</fullName>
    </recommendedName>
</protein>
<dbReference type="Gene3D" id="1.10.630.10">
    <property type="entry name" value="Cytochrome P450"/>
    <property type="match status" value="1"/>
</dbReference>
<keyword evidence="12" id="KW-1185">Reference proteome</keyword>
<dbReference type="GO" id="GO:0046872">
    <property type="term" value="F:metal ion binding"/>
    <property type="evidence" value="ECO:0007669"/>
    <property type="project" value="UniProtKB-KW"/>
</dbReference>
<keyword evidence="10" id="KW-0812">Transmembrane</keyword>
<evidence type="ECO:0000256" key="1">
    <source>
        <dbReference type="ARBA" id="ARBA00001971"/>
    </source>
</evidence>
<dbReference type="PRINTS" id="PR00385">
    <property type="entry name" value="P450"/>
</dbReference>
<keyword evidence="6 8" id="KW-0408">Iron</keyword>
<dbReference type="Proteomes" id="UP001605036">
    <property type="component" value="Unassembled WGS sequence"/>
</dbReference>
<evidence type="ECO:0000256" key="9">
    <source>
        <dbReference type="RuleBase" id="RU000461"/>
    </source>
</evidence>
<reference evidence="11 12" key="1">
    <citation type="submission" date="2024-09" db="EMBL/GenBank/DDBJ databases">
        <title>Chromosome-scale assembly of Riccia fluitans.</title>
        <authorList>
            <person name="Paukszto L."/>
            <person name="Sawicki J."/>
            <person name="Karawczyk K."/>
            <person name="Piernik-Szablinska J."/>
            <person name="Szczecinska M."/>
            <person name="Mazdziarz M."/>
        </authorList>
    </citation>
    <scope>NUCLEOTIDE SEQUENCE [LARGE SCALE GENOMIC DNA]</scope>
    <source>
        <strain evidence="11">Rf_01</strain>
        <tissue evidence="11">Aerial parts of the thallus</tissue>
    </source>
</reference>
<dbReference type="GO" id="GO:0044550">
    <property type="term" value="P:secondary metabolite biosynthetic process"/>
    <property type="evidence" value="ECO:0007669"/>
    <property type="project" value="UniProtKB-ARBA"/>
</dbReference>